<dbReference type="Pfam" id="PF05050">
    <property type="entry name" value="Methyltransf_21"/>
    <property type="match status" value="1"/>
</dbReference>
<evidence type="ECO:0000259" key="1">
    <source>
        <dbReference type="Pfam" id="PF05050"/>
    </source>
</evidence>
<dbReference type="NCBIfam" id="TIGR01444">
    <property type="entry name" value="fkbM_fam"/>
    <property type="match status" value="1"/>
</dbReference>
<evidence type="ECO:0000313" key="3">
    <source>
        <dbReference type="Proteomes" id="UP000070433"/>
    </source>
</evidence>
<gene>
    <name evidence="2" type="ORF">UC35_20840</name>
</gene>
<dbReference type="AlphaFoldDB" id="A0A127JXW3"/>
<dbReference type="EMBL" id="CP010951">
    <property type="protein sequence ID" value="AMO24837.1"/>
    <property type="molecule type" value="Genomic_DNA"/>
</dbReference>
<dbReference type="PANTHER" id="PTHR34203:SF13">
    <property type="entry name" value="EXPRESSED PROTEIN"/>
    <property type="match status" value="1"/>
</dbReference>
<sequence>MALPARLEAQIRLDAESEDPIVRAYLNGETPNSYMAEVLLEVTQAGDHVIDLGAHVGTFAIAAAAAGRHVTAIDANAFHVDLINQSAAINGFRNLTAHWAAISASKGMVRFVENGLFGLIDFRGEHPGAVEVPAMPLDSVFEMAGTPVSFIKMDIEGAEYDALSTGESSIRTDLPIILFESNGMTLELAGRSVDDVRGLLEAWGFKTFRMWGGRWIYAPPGQMQPEAWVDMISVHESRLDRWRDRIDWTWRREAMLEMCRTWAGLPFPNTRAYLSHQIRARMKHDPEFASIADQLDADPAADP</sequence>
<dbReference type="InterPro" id="IPR052514">
    <property type="entry name" value="SAM-dependent_MTase"/>
</dbReference>
<dbReference type="PATRIC" id="fig|94132.3.peg.4250"/>
<dbReference type="Proteomes" id="UP000070433">
    <property type="component" value="Chromosome"/>
</dbReference>
<proteinExistence type="predicted"/>
<dbReference type="SUPFAM" id="SSF53335">
    <property type="entry name" value="S-adenosyl-L-methionine-dependent methyltransferases"/>
    <property type="match status" value="1"/>
</dbReference>
<dbReference type="Gene3D" id="3.40.50.150">
    <property type="entry name" value="Vaccinia Virus protein VP39"/>
    <property type="match status" value="1"/>
</dbReference>
<evidence type="ECO:0000313" key="2">
    <source>
        <dbReference type="EMBL" id="AMO24837.1"/>
    </source>
</evidence>
<keyword evidence="3" id="KW-1185">Reference proteome</keyword>
<name>A0A127JXW3_9BURK</name>
<reference evidence="2 3" key="1">
    <citation type="journal article" date="2014" name="Int. J. Syst. Evol. Microbiol.">
        <title>Ramlibacter solisilvae sp. nov., isolated from forest soil, and emended description of the genus Ramlibacter.</title>
        <authorList>
            <person name="Lee H.J."/>
            <person name="Lee S.H."/>
            <person name="Lee S.S."/>
            <person name="Lee J.S."/>
            <person name="Kim Y."/>
            <person name="Kim S.C."/>
            <person name="Jeon C.O."/>
        </authorList>
    </citation>
    <scope>NUCLEOTIDE SEQUENCE [LARGE SCALE GENOMIC DNA]</scope>
    <source>
        <strain evidence="2 3">5-10</strain>
    </source>
</reference>
<dbReference type="InterPro" id="IPR029063">
    <property type="entry name" value="SAM-dependent_MTases_sf"/>
</dbReference>
<accession>A0A127JXW3</accession>
<feature type="domain" description="Methyltransferase FkbM" evidence="1">
    <location>
        <begin position="51"/>
        <end position="206"/>
    </location>
</feature>
<organism evidence="2 3">
    <name type="scientific">Ramlibacter tataouinensis</name>
    <dbReference type="NCBI Taxonomy" id="94132"/>
    <lineage>
        <taxon>Bacteria</taxon>
        <taxon>Pseudomonadati</taxon>
        <taxon>Pseudomonadota</taxon>
        <taxon>Betaproteobacteria</taxon>
        <taxon>Burkholderiales</taxon>
        <taxon>Comamonadaceae</taxon>
        <taxon>Ramlibacter</taxon>
    </lineage>
</organism>
<dbReference type="InterPro" id="IPR006342">
    <property type="entry name" value="FkbM_mtfrase"/>
</dbReference>
<protein>
    <recommendedName>
        <fullName evidence="1">Methyltransferase FkbM domain-containing protein</fullName>
    </recommendedName>
</protein>
<dbReference type="PANTHER" id="PTHR34203">
    <property type="entry name" value="METHYLTRANSFERASE, FKBM FAMILY PROTEIN"/>
    <property type="match status" value="1"/>
</dbReference>